<dbReference type="EMBL" id="JANIBM010000049">
    <property type="protein sequence ID" value="MCQ8183468.1"/>
    <property type="molecule type" value="Genomic_DNA"/>
</dbReference>
<gene>
    <name evidence="1" type="ORF">NP603_20315</name>
</gene>
<proteinExistence type="predicted"/>
<accession>A0ABT1UNQ5</accession>
<sequence length="149" mass="17288">MDKIENKIRGSLKNCTVKDNWPQYESFSAHVDSLSDEILKHKKEWLDTSDVYSIFYDFVYTAIRTVISREKQMEGKLWEILGEEKSQELTKSLKDYFSSIPRTFYIYLPIPNITRNLPNPIKLSEDMSLVSFQNAEEVPGGYGHGLLAK</sequence>
<evidence type="ECO:0000313" key="1">
    <source>
        <dbReference type="EMBL" id="MCQ8183468.1"/>
    </source>
</evidence>
<reference evidence="1 2" key="1">
    <citation type="submission" date="2022-07" db="EMBL/GenBank/DDBJ databases">
        <title>Methylomonas rivi sp. nov., Methylomonas rosea sp. nov., Methylomonas aureus sp. nov. and Methylomonas subterranea sp. nov., four novel methanotrophs isolated from a freshwater creek and the deep terrestrial subsurface.</title>
        <authorList>
            <person name="Abin C."/>
            <person name="Sankaranarayanan K."/>
            <person name="Garner C."/>
            <person name="Sindelar R."/>
            <person name="Kotary K."/>
            <person name="Garner R."/>
            <person name="Barclay S."/>
            <person name="Lawson P."/>
            <person name="Krumholz L."/>
        </authorList>
    </citation>
    <scope>NUCLEOTIDE SEQUENCE [LARGE SCALE GENOMIC DNA]</scope>
    <source>
        <strain evidence="1 2">SURF-1</strain>
    </source>
</reference>
<dbReference type="Proteomes" id="UP001524569">
    <property type="component" value="Unassembled WGS sequence"/>
</dbReference>
<name>A0ABT1UNQ5_9GAMM</name>
<keyword evidence="2" id="KW-1185">Reference proteome</keyword>
<protein>
    <submittedName>
        <fullName evidence="1">Uncharacterized protein</fullName>
    </submittedName>
</protein>
<comment type="caution">
    <text evidence="1">The sequence shown here is derived from an EMBL/GenBank/DDBJ whole genome shotgun (WGS) entry which is preliminary data.</text>
</comment>
<evidence type="ECO:0000313" key="2">
    <source>
        <dbReference type="Proteomes" id="UP001524569"/>
    </source>
</evidence>
<dbReference type="RefSeq" id="WP_256612686.1">
    <property type="nucleotide sequence ID" value="NZ_JANIBM010000049.1"/>
</dbReference>
<organism evidence="1 2">
    <name type="scientific">Methylomonas aurea</name>
    <dbReference type="NCBI Taxonomy" id="2952224"/>
    <lineage>
        <taxon>Bacteria</taxon>
        <taxon>Pseudomonadati</taxon>
        <taxon>Pseudomonadota</taxon>
        <taxon>Gammaproteobacteria</taxon>
        <taxon>Methylococcales</taxon>
        <taxon>Methylococcaceae</taxon>
        <taxon>Methylomonas</taxon>
    </lineage>
</organism>